<gene>
    <name evidence="1" type="ORF">PN36_18175</name>
</gene>
<keyword evidence="2" id="KW-1185">Reference proteome</keyword>
<evidence type="ECO:0000313" key="2">
    <source>
        <dbReference type="Proteomes" id="UP000030428"/>
    </source>
</evidence>
<evidence type="ECO:0000313" key="1">
    <source>
        <dbReference type="EMBL" id="KHD07163.1"/>
    </source>
</evidence>
<dbReference type="AlphaFoldDB" id="A0A0A6P8V4"/>
<reference evidence="1 2" key="1">
    <citation type="journal article" date="2016" name="Front. Microbiol.">
        <title>Single-Cell (Meta-)Genomics of a Dimorphic Candidatus Thiomargarita nelsonii Reveals Genomic Plasticity.</title>
        <authorList>
            <person name="Flood B.E."/>
            <person name="Fliss P."/>
            <person name="Jones D.S."/>
            <person name="Dick G.J."/>
            <person name="Jain S."/>
            <person name="Kaster A.K."/>
            <person name="Winkel M."/>
            <person name="Mussmann M."/>
            <person name="Bailey J."/>
        </authorList>
    </citation>
    <scope>NUCLEOTIDE SEQUENCE [LARGE SCALE GENOMIC DNA]</scope>
    <source>
        <strain evidence="1">Hydrate Ridge</strain>
    </source>
</reference>
<comment type="caution">
    <text evidence="1">The sequence shown here is derived from an EMBL/GenBank/DDBJ whole genome shotgun (WGS) entry which is preliminary data.</text>
</comment>
<dbReference type="Proteomes" id="UP000030428">
    <property type="component" value="Unassembled WGS sequence"/>
</dbReference>
<dbReference type="EMBL" id="JSZA02000071">
    <property type="protein sequence ID" value="KHD07163.1"/>
    <property type="molecule type" value="Genomic_DNA"/>
</dbReference>
<sequence length="82" mass="9398">MQNQNVKTLESIEHTYHDQWVLVKETEWDKQGNPIKGIVIAHGTERDALVEPRIQLHEQEPNVKTYAFYAGDVVPEGMAVIL</sequence>
<protein>
    <submittedName>
        <fullName evidence="1">Uncharacterized protein</fullName>
    </submittedName>
</protein>
<accession>A0A0A6P8V4</accession>
<proteinExistence type="predicted"/>
<name>A0A0A6P8V4_9GAMM</name>
<organism evidence="1 2">
    <name type="scientific">Candidatus Thiomargarita nelsonii</name>
    <dbReference type="NCBI Taxonomy" id="1003181"/>
    <lineage>
        <taxon>Bacteria</taxon>
        <taxon>Pseudomonadati</taxon>
        <taxon>Pseudomonadota</taxon>
        <taxon>Gammaproteobacteria</taxon>
        <taxon>Thiotrichales</taxon>
        <taxon>Thiotrichaceae</taxon>
        <taxon>Thiomargarita</taxon>
    </lineage>
</organism>